<dbReference type="PANTHER" id="PTHR43280:SF28">
    <property type="entry name" value="HTH-TYPE TRANSCRIPTIONAL ACTIVATOR RHAS"/>
    <property type="match status" value="1"/>
</dbReference>
<dbReference type="PROSITE" id="PS01124">
    <property type="entry name" value="HTH_ARAC_FAMILY_2"/>
    <property type="match status" value="1"/>
</dbReference>
<evidence type="ECO:0000259" key="5">
    <source>
        <dbReference type="PROSITE" id="PS50983"/>
    </source>
</evidence>
<comment type="caution">
    <text evidence="6">The sequence shown here is derived from an EMBL/GenBank/DDBJ whole genome shotgun (WGS) entry which is preliminary data.</text>
</comment>
<keyword evidence="2" id="KW-0238">DNA-binding</keyword>
<feature type="domain" description="HTH araC/xylS-type" evidence="4">
    <location>
        <begin position="182"/>
        <end position="281"/>
    </location>
</feature>
<name>A0ABV5W3D7_9BACL</name>
<dbReference type="Pfam" id="PF12833">
    <property type="entry name" value="HTH_18"/>
    <property type="match status" value="1"/>
</dbReference>
<dbReference type="Gene3D" id="3.40.50.1980">
    <property type="entry name" value="Nitrogenase molybdenum iron protein domain"/>
    <property type="match status" value="2"/>
</dbReference>
<dbReference type="SMART" id="SM00342">
    <property type="entry name" value="HTH_ARAC"/>
    <property type="match status" value="1"/>
</dbReference>
<accession>A0ABV5W3D7</accession>
<dbReference type="SUPFAM" id="SSF46689">
    <property type="entry name" value="Homeodomain-like"/>
    <property type="match status" value="2"/>
</dbReference>
<protein>
    <submittedName>
        <fullName evidence="6">Helix-turn-helix domain-containing protein</fullName>
    </submittedName>
</protein>
<dbReference type="PROSITE" id="PS50983">
    <property type="entry name" value="FE_B12_PBP"/>
    <property type="match status" value="1"/>
</dbReference>
<evidence type="ECO:0000259" key="4">
    <source>
        <dbReference type="PROSITE" id="PS01124"/>
    </source>
</evidence>
<reference evidence="6 7" key="1">
    <citation type="submission" date="2024-09" db="EMBL/GenBank/DDBJ databases">
        <authorList>
            <person name="Sun Q."/>
            <person name="Mori K."/>
        </authorList>
    </citation>
    <scope>NUCLEOTIDE SEQUENCE [LARGE SCALE GENOMIC DNA]</scope>
    <source>
        <strain evidence="6 7">JCM 12520</strain>
    </source>
</reference>
<dbReference type="InterPro" id="IPR002491">
    <property type="entry name" value="ABC_transptr_periplasmic_BD"/>
</dbReference>
<dbReference type="InterPro" id="IPR018062">
    <property type="entry name" value="HTH_AraC-typ_CS"/>
</dbReference>
<feature type="domain" description="Fe/B12 periplasmic-binding" evidence="5">
    <location>
        <begin position="285"/>
        <end position="546"/>
    </location>
</feature>
<keyword evidence="3" id="KW-0804">Transcription</keyword>
<evidence type="ECO:0000313" key="6">
    <source>
        <dbReference type="EMBL" id="MFB9754993.1"/>
    </source>
</evidence>
<keyword evidence="1" id="KW-0805">Transcription regulation</keyword>
<dbReference type="EMBL" id="JBHMAG010000017">
    <property type="protein sequence ID" value="MFB9754993.1"/>
    <property type="molecule type" value="Genomic_DNA"/>
</dbReference>
<gene>
    <name evidence="6" type="ORF">ACFFNY_25750</name>
</gene>
<dbReference type="Gene3D" id="1.10.10.60">
    <property type="entry name" value="Homeodomain-like"/>
    <property type="match status" value="2"/>
</dbReference>
<sequence length="546" mass="63158">MSRNEAEGNDGCLLSDLWFKLLSIESIQESHLSFPRTRDFLVMDSPVLIVVAAQDGRLVLDGRYYPLKPGAIFVAHPGQLVEIGLYPGDELGVYVLRFRTMTAHGQPVNDRLFDDETGMSMFPAQGEISLAPSAVAIGLCETMLSHWNSGSRADRFRSEAGFHELLAMILKHQEHKTAIALECVRLELEKHFREEITVERLADTAGLSRYHFMRLFKDRFGKGVIDYLTELRLAEAKRLMENEPHLSFRQMAYRVGYKNETYFSSTFKKQTGFSPAVYMKNRQLKVAAYSWVNFGQLLALQIIPYAAPMDQYWTDEYRHKFAFEVKVSLSHQYDFNREALHKARPDFILGVDRLIEEEERERLSQIAPALFLPSNASWRRHLRLTAEFLGKPAEAERWLDRYDGKLADLKRFIAPLLGQERILILGICRHKLLAWGRRAGTVLYDDLERKPARHVEDIPWVKEITVHQLDAFEADRIVIHVGEDDASQMSWRLLERSEGWRELSAVRSGSVHPTKACKWFDCPWNENNAYRHEQWLSELRQLFGAI</sequence>
<dbReference type="SUPFAM" id="SSF53807">
    <property type="entry name" value="Helical backbone' metal receptor"/>
    <property type="match status" value="1"/>
</dbReference>
<evidence type="ECO:0000313" key="7">
    <source>
        <dbReference type="Proteomes" id="UP001589619"/>
    </source>
</evidence>
<dbReference type="PANTHER" id="PTHR43280">
    <property type="entry name" value="ARAC-FAMILY TRANSCRIPTIONAL REGULATOR"/>
    <property type="match status" value="1"/>
</dbReference>
<dbReference type="SUPFAM" id="SSF51215">
    <property type="entry name" value="Regulatory protein AraC"/>
    <property type="match status" value="1"/>
</dbReference>
<dbReference type="PROSITE" id="PS00041">
    <property type="entry name" value="HTH_ARAC_FAMILY_1"/>
    <property type="match status" value="1"/>
</dbReference>
<dbReference type="Proteomes" id="UP001589619">
    <property type="component" value="Unassembled WGS sequence"/>
</dbReference>
<evidence type="ECO:0000256" key="3">
    <source>
        <dbReference type="ARBA" id="ARBA00023163"/>
    </source>
</evidence>
<dbReference type="InterPro" id="IPR009057">
    <property type="entry name" value="Homeodomain-like_sf"/>
</dbReference>
<dbReference type="RefSeq" id="WP_344909064.1">
    <property type="nucleotide sequence ID" value="NZ_BAAAYO010000007.1"/>
</dbReference>
<dbReference type="InterPro" id="IPR037923">
    <property type="entry name" value="HTH-like"/>
</dbReference>
<evidence type="ECO:0000256" key="2">
    <source>
        <dbReference type="ARBA" id="ARBA00023125"/>
    </source>
</evidence>
<evidence type="ECO:0000256" key="1">
    <source>
        <dbReference type="ARBA" id="ARBA00023015"/>
    </source>
</evidence>
<organism evidence="6 7">
    <name type="scientific">Paenibacillus hodogayensis</name>
    <dbReference type="NCBI Taxonomy" id="279208"/>
    <lineage>
        <taxon>Bacteria</taxon>
        <taxon>Bacillati</taxon>
        <taxon>Bacillota</taxon>
        <taxon>Bacilli</taxon>
        <taxon>Bacillales</taxon>
        <taxon>Paenibacillaceae</taxon>
        <taxon>Paenibacillus</taxon>
    </lineage>
</organism>
<keyword evidence="7" id="KW-1185">Reference proteome</keyword>
<dbReference type="InterPro" id="IPR018060">
    <property type="entry name" value="HTH_AraC"/>
</dbReference>
<proteinExistence type="predicted"/>
<dbReference type="Pfam" id="PF01497">
    <property type="entry name" value="Peripla_BP_2"/>
    <property type="match status" value="1"/>
</dbReference>